<keyword evidence="1" id="KW-1133">Transmembrane helix</keyword>
<dbReference type="PANTHER" id="PTHR43592">
    <property type="entry name" value="CAAX AMINO TERMINAL PROTEASE"/>
    <property type="match status" value="1"/>
</dbReference>
<feature type="transmembrane region" description="Helical" evidence="1">
    <location>
        <begin position="133"/>
        <end position="155"/>
    </location>
</feature>
<feature type="transmembrane region" description="Helical" evidence="1">
    <location>
        <begin position="52"/>
        <end position="69"/>
    </location>
</feature>
<dbReference type="Proteomes" id="UP000658656">
    <property type="component" value="Unassembled WGS sequence"/>
</dbReference>
<evidence type="ECO:0000313" key="3">
    <source>
        <dbReference type="EMBL" id="GHF62919.1"/>
    </source>
</evidence>
<feature type="transmembrane region" description="Helical" evidence="1">
    <location>
        <begin position="89"/>
        <end position="113"/>
    </location>
</feature>
<feature type="domain" description="CAAX prenyl protease 2/Lysostaphin resistance protein A-like" evidence="2">
    <location>
        <begin position="134"/>
        <end position="223"/>
    </location>
</feature>
<accession>A0A8H9ITQ4</accession>
<dbReference type="PANTHER" id="PTHR43592:SF15">
    <property type="entry name" value="CAAX AMINO TERMINAL PROTEASE FAMILY PROTEIN"/>
    <property type="match status" value="1"/>
</dbReference>
<dbReference type="AlphaFoldDB" id="A0A8H9ITQ4"/>
<evidence type="ECO:0000259" key="2">
    <source>
        <dbReference type="Pfam" id="PF02517"/>
    </source>
</evidence>
<keyword evidence="1" id="KW-0812">Transmembrane</keyword>
<feature type="transmembrane region" description="Helical" evidence="1">
    <location>
        <begin position="12"/>
        <end position="32"/>
    </location>
</feature>
<feature type="transmembrane region" description="Helical" evidence="1">
    <location>
        <begin position="167"/>
        <end position="184"/>
    </location>
</feature>
<dbReference type="EMBL" id="BNAV01000005">
    <property type="protein sequence ID" value="GHF62919.1"/>
    <property type="molecule type" value="Genomic_DNA"/>
</dbReference>
<dbReference type="InterPro" id="IPR003675">
    <property type="entry name" value="Rce1/LyrA-like_dom"/>
</dbReference>
<sequence>MDQQNRTRGAHWGFLAFFVGLGLYHLATLAITAARSGRPSADPLELLDVGPLLLLAFLPTVLLGLPPVLGARRYGERFGVLPTARDVKVGLACGAVALVAGYLLNLLLLALYGTDRVSDGPLADLADNDDDTTLWLALAALVVVVATPLAEELLVRGALWNALEHHGVPRWVVLVLTAVVFAYLHGEPTRTVALVAQGVAIGWARRRTGRVGAAFVAHAVNNLAPALLLFTDS</sequence>
<keyword evidence="4" id="KW-1185">Reference proteome</keyword>
<dbReference type="OrthoDB" id="8453431at2"/>
<name>A0A8H9ITQ4_9PSEU</name>
<dbReference type="GO" id="GO:0004175">
    <property type="term" value="F:endopeptidase activity"/>
    <property type="evidence" value="ECO:0007669"/>
    <property type="project" value="UniProtKB-ARBA"/>
</dbReference>
<reference evidence="3" key="1">
    <citation type="journal article" date="2014" name="Int. J. Syst. Evol. Microbiol.">
        <title>Complete genome sequence of Corynebacterium casei LMG S-19264T (=DSM 44701T), isolated from a smear-ripened cheese.</title>
        <authorList>
            <consortium name="US DOE Joint Genome Institute (JGI-PGF)"/>
            <person name="Walter F."/>
            <person name="Albersmeier A."/>
            <person name="Kalinowski J."/>
            <person name="Ruckert C."/>
        </authorList>
    </citation>
    <scope>NUCLEOTIDE SEQUENCE</scope>
    <source>
        <strain evidence="3">CGMCC 4.7679</strain>
    </source>
</reference>
<comment type="caution">
    <text evidence="3">The sequence shown here is derived from an EMBL/GenBank/DDBJ whole genome shotgun (WGS) entry which is preliminary data.</text>
</comment>
<organism evidence="3 4">
    <name type="scientific">Amycolatopsis bartoniae</name>
    <dbReference type="NCBI Taxonomy" id="941986"/>
    <lineage>
        <taxon>Bacteria</taxon>
        <taxon>Bacillati</taxon>
        <taxon>Actinomycetota</taxon>
        <taxon>Actinomycetes</taxon>
        <taxon>Pseudonocardiales</taxon>
        <taxon>Pseudonocardiaceae</taxon>
        <taxon>Amycolatopsis</taxon>
    </lineage>
</organism>
<dbReference type="GO" id="GO:0080120">
    <property type="term" value="P:CAAX-box protein maturation"/>
    <property type="evidence" value="ECO:0007669"/>
    <property type="project" value="UniProtKB-ARBA"/>
</dbReference>
<gene>
    <name evidence="3" type="ORF">GCM10017566_40640</name>
</gene>
<protein>
    <submittedName>
        <fullName evidence="3">Membrane protein</fullName>
    </submittedName>
</protein>
<evidence type="ECO:0000256" key="1">
    <source>
        <dbReference type="SAM" id="Phobius"/>
    </source>
</evidence>
<keyword evidence="1" id="KW-0472">Membrane</keyword>
<evidence type="ECO:0000313" key="4">
    <source>
        <dbReference type="Proteomes" id="UP000658656"/>
    </source>
</evidence>
<reference evidence="3" key="2">
    <citation type="submission" date="2020-09" db="EMBL/GenBank/DDBJ databases">
        <authorList>
            <person name="Sun Q."/>
            <person name="Zhou Y."/>
        </authorList>
    </citation>
    <scope>NUCLEOTIDE SEQUENCE</scope>
    <source>
        <strain evidence="3">CGMCC 4.7679</strain>
    </source>
</reference>
<proteinExistence type="predicted"/>
<dbReference type="Pfam" id="PF02517">
    <property type="entry name" value="Rce1-like"/>
    <property type="match status" value="1"/>
</dbReference>